<keyword evidence="2 5" id="KW-0409">Iron storage</keyword>
<accession>A0ABM1DP12</accession>
<protein>
    <recommendedName>
        <fullName evidence="5">Ferritin</fullName>
        <ecNumber evidence="5">1.16.3.1</ecNumber>
    </recommendedName>
</protein>
<dbReference type="SUPFAM" id="SSF47240">
    <property type="entry name" value="Ferritin-like"/>
    <property type="match status" value="1"/>
</dbReference>
<dbReference type="PANTHER" id="PTHR11431">
    <property type="entry name" value="FERRITIN"/>
    <property type="match status" value="1"/>
</dbReference>
<name>A0ABM1DP12_PRICU</name>
<proteinExistence type="inferred from homology"/>
<dbReference type="InterPro" id="IPR009040">
    <property type="entry name" value="Ferritin-like_diiron"/>
</dbReference>
<reference evidence="8" key="1">
    <citation type="submission" date="2025-08" db="UniProtKB">
        <authorList>
            <consortium name="RefSeq"/>
        </authorList>
    </citation>
    <scope>IDENTIFICATION</scope>
</reference>
<keyword evidence="4 5" id="KW-0408">Iron</keyword>
<comment type="catalytic activity">
    <reaction evidence="5">
        <text>4 Fe(2+) + O2 + 4 H(+) = 4 Fe(3+) + 2 H2O</text>
        <dbReference type="Rhea" id="RHEA:11148"/>
        <dbReference type="ChEBI" id="CHEBI:15377"/>
        <dbReference type="ChEBI" id="CHEBI:15378"/>
        <dbReference type="ChEBI" id="CHEBI:15379"/>
        <dbReference type="ChEBI" id="CHEBI:29033"/>
        <dbReference type="ChEBI" id="CHEBI:29034"/>
        <dbReference type="EC" id="1.16.3.1"/>
    </reaction>
</comment>
<dbReference type="InterPro" id="IPR009078">
    <property type="entry name" value="Ferritin-like_SF"/>
</dbReference>
<dbReference type="InterPro" id="IPR008331">
    <property type="entry name" value="Ferritin_DPS_dom"/>
</dbReference>
<evidence type="ECO:0000256" key="4">
    <source>
        <dbReference type="ARBA" id="ARBA00023004"/>
    </source>
</evidence>
<feature type="domain" description="Ferritin-like diiron" evidence="6">
    <location>
        <begin position="1"/>
        <end position="95"/>
    </location>
</feature>
<evidence type="ECO:0000256" key="1">
    <source>
        <dbReference type="ARBA" id="ARBA00007513"/>
    </source>
</evidence>
<keyword evidence="3 5" id="KW-0479">Metal-binding</keyword>
<evidence type="ECO:0000256" key="2">
    <source>
        <dbReference type="ARBA" id="ARBA00022434"/>
    </source>
</evidence>
<evidence type="ECO:0000259" key="6">
    <source>
        <dbReference type="PROSITE" id="PS50905"/>
    </source>
</evidence>
<sequence length="108" mass="12236">MGLIHMIVIDEHIRSVSFIVFLQAPENTVWEATDAVLKALQLEKEVLASFLNIHSKAQARNDPHLIDFVETVFLTEQYDAMEELSTMATKFERAGTGLGEYIVDKNLQ</sequence>
<evidence type="ECO:0000256" key="5">
    <source>
        <dbReference type="RuleBase" id="RU361145"/>
    </source>
</evidence>
<dbReference type="Proteomes" id="UP000695022">
    <property type="component" value="Unplaced"/>
</dbReference>
<dbReference type="RefSeq" id="XP_014661683.1">
    <property type="nucleotide sequence ID" value="XM_014806197.1"/>
</dbReference>
<dbReference type="PANTHER" id="PTHR11431:SF75">
    <property type="entry name" value="FERRITIN"/>
    <property type="match status" value="1"/>
</dbReference>
<evidence type="ECO:0000313" key="8">
    <source>
        <dbReference type="RefSeq" id="XP_014661683.1"/>
    </source>
</evidence>
<dbReference type="PROSITE" id="PS50905">
    <property type="entry name" value="FERRITIN_LIKE"/>
    <property type="match status" value="1"/>
</dbReference>
<organism evidence="7 8">
    <name type="scientific">Priapulus caudatus</name>
    <name type="common">Priapulid worm</name>
    <dbReference type="NCBI Taxonomy" id="37621"/>
    <lineage>
        <taxon>Eukaryota</taxon>
        <taxon>Metazoa</taxon>
        <taxon>Ecdysozoa</taxon>
        <taxon>Scalidophora</taxon>
        <taxon>Priapulida</taxon>
        <taxon>Priapulimorpha</taxon>
        <taxon>Priapulimorphida</taxon>
        <taxon>Priapulidae</taxon>
        <taxon>Priapulus</taxon>
    </lineage>
</organism>
<keyword evidence="7" id="KW-1185">Reference proteome</keyword>
<dbReference type="EC" id="1.16.3.1" evidence="5"/>
<dbReference type="InterPro" id="IPR012347">
    <property type="entry name" value="Ferritin-like"/>
</dbReference>
<dbReference type="InterPro" id="IPR001519">
    <property type="entry name" value="Ferritin"/>
</dbReference>
<dbReference type="Gene3D" id="1.20.1260.10">
    <property type="match status" value="1"/>
</dbReference>
<evidence type="ECO:0000256" key="3">
    <source>
        <dbReference type="ARBA" id="ARBA00022723"/>
    </source>
</evidence>
<dbReference type="Pfam" id="PF00210">
    <property type="entry name" value="Ferritin"/>
    <property type="match status" value="1"/>
</dbReference>
<gene>
    <name evidence="8" type="primary">LOC106804841</name>
</gene>
<comment type="function">
    <text evidence="5">Stores iron in a soluble, non-toxic, readily available form. Important for iron homeostasis. Iron is taken up in the ferrous form and deposited as ferric hydroxides after oxidation.</text>
</comment>
<evidence type="ECO:0000313" key="7">
    <source>
        <dbReference type="Proteomes" id="UP000695022"/>
    </source>
</evidence>
<keyword evidence="5" id="KW-0560">Oxidoreductase</keyword>
<comment type="similarity">
    <text evidence="1 5">Belongs to the ferritin family.</text>
</comment>
<dbReference type="GeneID" id="106804841"/>